<evidence type="ECO:0000313" key="3">
    <source>
        <dbReference type="Proteomes" id="UP000001203"/>
    </source>
</evidence>
<dbReference type="Proteomes" id="UP000001203">
    <property type="component" value="Chromosome circular"/>
</dbReference>
<feature type="domain" description="AB hydrolase-1" evidence="1">
    <location>
        <begin position="29"/>
        <end position="137"/>
    </location>
</feature>
<dbReference type="eggNOG" id="COG0596">
    <property type="taxonomic scope" value="Bacteria"/>
</dbReference>
<reference evidence="2 3" key="1">
    <citation type="journal article" date="2008" name="Proc. Natl. Acad. Sci. U.S.A.">
        <title>The genome of Cyanothece 51142, a unicellular diazotrophic cyanobacterium important in the marine nitrogen cycle.</title>
        <authorList>
            <person name="Welsh E.A."/>
            <person name="Liberton M."/>
            <person name="Stoeckel J."/>
            <person name="Loh T."/>
            <person name="Elvitigala T."/>
            <person name="Wang C."/>
            <person name="Wollam A."/>
            <person name="Fulton R.S."/>
            <person name="Clifton S.W."/>
            <person name="Jacobs J.M."/>
            <person name="Aurora R."/>
            <person name="Ghosh B.K."/>
            <person name="Sherman L.A."/>
            <person name="Smith R.D."/>
            <person name="Wilson R.K."/>
            <person name="Pakrasi H.B."/>
        </authorList>
    </citation>
    <scope>NUCLEOTIDE SEQUENCE [LARGE SCALE GENOMIC DNA]</scope>
    <source>
        <strain evidence="3">ATCC 51142 / BH68</strain>
    </source>
</reference>
<name>B1WUJ2_CROS5</name>
<dbReference type="SUPFAM" id="SSF53474">
    <property type="entry name" value="alpha/beta-Hydrolases"/>
    <property type="match status" value="1"/>
</dbReference>
<dbReference type="InterPro" id="IPR029058">
    <property type="entry name" value="AB_hydrolase_fold"/>
</dbReference>
<keyword evidence="3" id="KW-1185">Reference proteome</keyword>
<gene>
    <name evidence="2" type="ordered locus">cce_4498</name>
</gene>
<protein>
    <submittedName>
        <fullName evidence="2">Probable alpha/beta hydrolase</fullName>
    </submittedName>
</protein>
<accession>B1WUJ2</accession>
<dbReference type="PANTHER" id="PTHR43798">
    <property type="entry name" value="MONOACYLGLYCEROL LIPASE"/>
    <property type="match status" value="1"/>
</dbReference>
<dbReference type="Pfam" id="PF00561">
    <property type="entry name" value="Abhydrolase_1"/>
    <property type="match status" value="1"/>
</dbReference>
<dbReference type="InterPro" id="IPR050266">
    <property type="entry name" value="AB_hydrolase_sf"/>
</dbReference>
<evidence type="ECO:0000259" key="1">
    <source>
        <dbReference type="Pfam" id="PF00561"/>
    </source>
</evidence>
<dbReference type="InterPro" id="IPR000073">
    <property type="entry name" value="AB_hydrolase_1"/>
</dbReference>
<organism evidence="2 3">
    <name type="scientific">Crocosphaera subtropica (strain ATCC 51142 / BH68)</name>
    <name type="common">Cyanothece sp. (strain ATCC 51142)</name>
    <dbReference type="NCBI Taxonomy" id="43989"/>
    <lineage>
        <taxon>Bacteria</taxon>
        <taxon>Bacillati</taxon>
        <taxon>Cyanobacteriota</taxon>
        <taxon>Cyanophyceae</taxon>
        <taxon>Oscillatoriophycideae</taxon>
        <taxon>Chroococcales</taxon>
        <taxon>Aphanothecaceae</taxon>
        <taxon>Crocosphaera</taxon>
        <taxon>Crocosphaera subtropica</taxon>
    </lineage>
</organism>
<dbReference type="EMBL" id="CP000806">
    <property type="protein sequence ID" value="ACB53846.1"/>
    <property type="molecule type" value="Genomic_DNA"/>
</dbReference>
<dbReference type="STRING" id="43989.cce_4498"/>
<dbReference type="GO" id="GO:0047372">
    <property type="term" value="F:monoacylglycerol lipase activity"/>
    <property type="evidence" value="ECO:0007669"/>
    <property type="project" value="TreeGrafter"/>
</dbReference>
<dbReference type="GO" id="GO:0016020">
    <property type="term" value="C:membrane"/>
    <property type="evidence" value="ECO:0007669"/>
    <property type="project" value="TreeGrafter"/>
</dbReference>
<sequence>MCKSMVERKVVKLSQVELSYLEWNQGTQPLLLLHGLADHGLVWSSLGDYLAQDYHIIAPDLRGHGDSSKPKKGYKFSDYIADLNQLMDFLNWKSAHVISHSWSAKLAAIWATQQPERFIDLILIDPFFIDKMPAWFKITFPILYKTLPFLKAMGPFNSYEEAETLARTLKQYRGWSPQQQEVFKLGMEEKEQGKWGSKFIKQARDEIFEDVMKYAGLTEDINIPTLLIKPEKGLNRTAWQLKPYKTYLQQLQIAEVPGNHWAFLVEPLMFNETVKAFLSRKVSF</sequence>
<keyword evidence="2" id="KW-0378">Hydrolase</keyword>
<evidence type="ECO:0000313" key="2">
    <source>
        <dbReference type="EMBL" id="ACB53846.1"/>
    </source>
</evidence>
<dbReference type="Gene3D" id="3.40.50.1820">
    <property type="entry name" value="alpha/beta hydrolase"/>
    <property type="match status" value="1"/>
</dbReference>
<dbReference type="KEGG" id="cyt:cce_4498"/>
<dbReference type="PANTHER" id="PTHR43798:SF33">
    <property type="entry name" value="HYDROLASE, PUTATIVE (AFU_ORTHOLOGUE AFUA_2G14860)-RELATED"/>
    <property type="match status" value="1"/>
</dbReference>
<proteinExistence type="predicted"/>
<dbReference type="GO" id="GO:0046464">
    <property type="term" value="P:acylglycerol catabolic process"/>
    <property type="evidence" value="ECO:0007669"/>
    <property type="project" value="TreeGrafter"/>
</dbReference>
<dbReference type="HOGENOM" id="CLU_020336_13_5_3"/>
<dbReference type="AlphaFoldDB" id="B1WUJ2"/>